<reference evidence="1 2" key="1">
    <citation type="submission" date="2016-02" db="EMBL/GenBank/DDBJ databases">
        <title>Comparative genomic and transcriptomic foundation for Pichia pastoris.</title>
        <authorList>
            <person name="Love K.R."/>
            <person name="Shah K.A."/>
            <person name="Whittaker C.A."/>
            <person name="Wu J."/>
            <person name="Bartlett M.C."/>
            <person name="Ma D."/>
            <person name="Leeson R.L."/>
            <person name="Priest M."/>
            <person name="Young S.K."/>
            <person name="Love J.C."/>
        </authorList>
    </citation>
    <scope>NUCLEOTIDE SEQUENCE [LARGE SCALE GENOMIC DNA]</scope>
    <source>
        <strain evidence="1 2">ATCC 28485</strain>
    </source>
</reference>
<evidence type="ECO:0000313" key="1">
    <source>
        <dbReference type="EMBL" id="ANZ77401.1"/>
    </source>
</evidence>
<dbReference type="EMBL" id="CP014587">
    <property type="protein sequence ID" value="ANZ77401.1"/>
    <property type="molecule type" value="Genomic_DNA"/>
</dbReference>
<dbReference type="Proteomes" id="UP000094565">
    <property type="component" value="Chromosome 4"/>
</dbReference>
<name>A0A1B2JHN2_PICPA</name>
<protein>
    <submittedName>
        <fullName evidence="1">BA75_05063T0</fullName>
    </submittedName>
</protein>
<sequence>MLTKKRPYRRPCDVSSSYSPLYLILCKRLKLSISRLAVFAFTLSLSPSFIKSNLNHEAMRRSVRTKCTQITSKSQSMLRIVSAESYTYRRPSTYQLLPLNENLHAFCPISERMHNYT</sequence>
<proteinExistence type="predicted"/>
<keyword evidence="2" id="KW-1185">Reference proteome</keyword>
<accession>A0A1B2JHN2</accession>
<organism evidence="1 2">
    <name type="scientific">Komagataella pastoris</name>
    <name type="common">Yeast</name>
    <name type="synonym">Pichia pastoris</name>
    <dbReference type="NCBI Taxonomy" id="4922"/>
    <lineage>
        <taxon>Eukaryota</taxon>
        <taxon>Fungi</taxon>
        <taxon>Dikarya</taxon>
        <taxon>Ascomycota</taxon>
        <taxon>Saccharomycotina</taxon>
        <taxon>Pichiomycetes</taxon>
        <taxon>Pichiales</taxon>
        <taxon>Pichiaceae</taxon>
        <taxon>Komagataella</taxon>
    </lineage>
</organism>
<evidence type="ECO:0000313" key="2">
    <source>
        <dbReference type="Proteomes" id="UP000094565"/>
    </source>
</evidence>
<gene>
    <name evidence="1" type="ORF">ATY40_BA7505063</name>
</gene>
<dbReference type="AlphaFoldDB" id="A0A1B2JHN2"/>